<dbReference type="AlphaFoldDB" id="A0AAE8SGS0"/>
<comment type="caution">
    <text evidence="2">The sequence shown here is derived from an EMBL/GenBank/DDBJ whole genome shotgun (WGS) entry which is preliminary data.</text>
</comment>
<sequence>MLLNIPSTLRSSTLVSSSSKQLASRTISNLTNNFNSIKYKPQQPHIPKMLSFVNYTPRTHPEHKNKEHCRVHSNPSNIPRDISKNTSTVDPKTAVPRSAAPPTPGT</sequence>
<proteinExistence type="predicted"/>
<feature type="compositionally biased region" description="Low complexity" evidence="1">
    <location>
        <begin position="7"/>
        <end position="19"/>
    </location>
</feature>
<accession>A0AAE8SGS0</accession>
<name>A0AAE8SGS0_9HYPO</name>
<feature type="region of interest" description="Disordered" evidence="1">
    <location>
        <begin position="1"/>
        <end position="22"/>
    </location>
</feature>
<evidence type="ECO:0000313" key="2">
    <source>
        <dbReference type="EMBL" id="SPJ75076.1"/>
    </source>
</evidence>
<keyword evidence="3" id="KW-1185">Reference proteome</keyword>
<gene>
    <name evidence="2" type="ORF">FTOL_04807</name>
</gene>
<reference evidence="2" key="1">
    <citation type="submission" date="2018-03" db="EMBL/GenBank/DDBJ databases">
        <authorList>
            <person name="Guldener U."/>
        </authorList>
    </citation>
    <scope>NUCLEOTIDE SEQUENCE</scope>
</reference>
<organism evidence="2 3">
    <name type="scientific">Fusarium torulosum</name>
    <dbReference type="NCBI Taxonomy" id="33205"/>
    <lineage>
        <taxon>Eukaryota</taxon>
        <taxon>Fungi</taxon>
        <taxon>Dikarya</taxon>
        <taxon>Ascomycota</taxon>
        <taxon>Pezizomycotina</taxon>
        <taxon>Sordariomycetes</taxon>
        <taxon>Hypocreomycetidae</taxon>
        <taxon>Hypocreales</taxon>
        <taxon>Nectriaceae</taxon>
        <taxon>Fusarium</taxon>
    </lineage>
</organism>
<evidence type="ECO:0000256" key="1">
    <source>
        <dbReference type="SAM" id="MobiDB-lite"/>
    </source>
</evidence>
<evidence type="ECO:0000313" key="3">
    <source>
        <dbReference type="Proteomes" id="UP001187734"/>
    </source>
</evidence>
<feature type="region of interest" description="Disordered" evidence="1">
    <location>
        <begin position="56"/>
        <end position="106"/>
    </location>
</feature>
<dbReference type="Proteomes" id="UP001187734">
    <property type="component" value="Unassembled WGS sequence"/>
</dbReference>
<feature type="compositionally biased region" description="Basic and acidic residues" evidence="1">
    <location>
        <begin position="59"/>
        <end position="70"/>
    </location>
</feature>
<dbReference type="EMBL" id="ONZP01000149">
    <property type="protein sequence ID" value="SPJ75076.1"/>
    <property type="molecule type" value="Genomic_DNA"/>
</dbReference>
<protein>
    <submittedName>
        <fullName evidence="2">Uncharacterized protein</fullName>
    </submittedName>
</protein>